<proteinExistence type="predicted"/>
<dbReference type="Proteomes" id="UP000800200">
    <property type="component" value="Unassembled WGS sequence"/>
</dbReference>
<name>A0A6A6EQM1_9PEZI</name>
<accession>A0A6A6EQM1</accession>
<sequence>MVDQVPDIPSQEESLDDHISYQACTRLEQFDQETTDAINEAVPPLPPHVVEFRKKAHDDAFNAASPFPTATLATTSKVRKIKARWMSRPQWMLNLKRWALMRSLKSDATKQSPTKETFVREIAFEVVDGKTKIIYCHGIAMIDPWCPYNVISRKFAKNFYDGLDSAIATPLFDTLNGSVNAIRKIRARWYCKENLEVEEPRVKCDPTMEESDFHIMEDGCRFDVIIGVKDIRRFGLLVTDRPLAAPGFRSLPPPINVQSGQNDQAVAELARQQEEDEMRRDQELKAHADAYAHAHAHAYAHSYAEGQAAAYVHPQARAQAYSQAYTPTYLQVHAQARQCYIQAHAQA</sequence>
<gene>
    <name evidence="1" type="ORF">K469DRAFT_186728</name>
</gene>
<evidence type="ECO:0000313" key="2">
    <source>
        <dbReference type="Proteomes" id="UP000800200"/>
    </source>
</evidence>
<organism evidence="1 2">
    <name type="scientific">Zopfia rhizophila CBS 207.26</name>
    <dbReference type="NCBI Taxonomy" id="1314779"/>
    <lineage>
        <taxon>Eukaryota</taxon>
        <taxon>Fungi</taxon>
        <taxon>Dikarya</taxon>
        <taxon>Ascomycota</taxon>
        <taxon>Pezizomycotina</taxon>
        <taxon>Dothideomycetes</taxon>
        <taxon>Dothideomycetes incertae sedis</taxon>
        <taxon>Zopfiaceae</taxon>
        <taxon>Zopfia</taxon>
    </lineage>
</organism>
<protein>
    <submittedName>
        <fullName evidence="1">Uncharacterized protein</fullName>
    </submittedName>
</protein>
<keyword evidence="2" id="KW-1185">Reference proteome</keyword>
<dbReference type="EMBL" id="ML994612">
    <property type="protein sequence ID" value="KAF2193864.1"/>
    <property type="molecule type" value="Genomic_DNA"/>
</dbReference>
<reference evidence="1" key="1">
    <citation type="journal article" date="2020" name="Stud. Mycol.">
        <title>101 Dothideomycetes genomes: a test case for predicting lifestyles and emergence of pathogens.</title>
        <authorList>
            <person name="Haridas S."/>
            <person name="Albert R."/>
            <person name="Binder M."/>
            <person name="Bloem J."/>
            <person name="Labutti K."/>
            <person name="Salamov A."/>
            <person name="Andreopoulos B."/>
            <person name="Baker S."/>
            <person name="Barry K."/>
            <person name="Bills G."/>
            <person name="Bluhm B."/>
            <person name="Cannon C."/>
            <person name="Castanera R."/>
            <person name="Culley D."/>
            <person name="Daum C."/>
            <person name="Ezra D."/>
            <person name="Gonzalez J."/>
            <person name="Henrissat B."/>
            <person name="Kuo A."/>
            <person name="Liang C."/>
            <person name="Lipzen A."/>
            <person name="Lutzoni F."/>
            <person name="Magnuson J."/>
            <person name="Mondo S."/>
            <person name="Nolan M."/>
            <person name="Ohm R."/>
            <person name="Pangilinan J."/>
            <person name="Park H.-J."/>
            <person name="Ramirez L."/>
            <person name="Alfaro M."/>
            <person name="Sun H."/>
            <person name="Tritt A."/>
            <person name="Yoshinaga Y."/>
            <person name="Zwiers L.-H."/>
            <person name="Turgeon B."/>
            <person name="Goodwin S."/>
            <person name="Spatafora J."/>
            <person name="Crous P."/>
            <person name="Grigoriev I."/>
        </authorList>
    </citation>
    <scope>NUCLEOTIDE SEQUENCE</scope>
    <source>
        <strain evidence="1">CBS 207.26</strain>
    </source>
</reference>
<dbReference type="OrthoDB" id="10644250at2759"/>
<evidence type="ECO:0000313" key="1">
    <source>
        <dbReference type="EMBL" id="KAF2193864.1"/>
    </source>
</evidence>
<dbReference type="AlphaFoldDB" id="A0A6A6EQM1"/>